<accession>A0A9W6NF31</accession>
<name>A0A9W6NF31_9PSED</name>
<feature type="chain" id="PRO_5040940386" description="DUF2790 domain-containing protein" evidence="1">
    <location>
        <begin position="21"/>
        <end position="88"/>
    </location>
</feature>
<dbReference type="InterPro" id="IPR021245">
    <property type="entry name" value="DUF2790"/>
</dbReference>
<comment type="caution">
    <text evidence="2">The sequence shown here is derived from an EMBL/GenBank/DDBJ whole genome shotgun (WGS) entry which is preliminary data.</text>
</comment>
<dbReference type="RefSeq" id="WP_271194444.1">
    <property type="nucleotide sequence ID" value="NZ_BSFN01000003.1"/>
</dbReference>
<gene>
    <name evidence="2" type="ORF">GCM10017655_12730</name>
</gene>
<dbReference type="EMBL" id="BSFN01000003">
    <property type="protein sequence ID" value="GLK88211.1"/>
    <property type="molecule type" value="Genomic_DNA"/>
</dbReference>
<proteinExistence type="predicted"/>
<evidence type="ECO:0000256" key="1">
    <source>
        <dbReference type="SAM" id="SignalP"/>
    </source>
</evidence>
<reference evidence="2" key="2">
    <citation type="submission" date="2023-01" db="EMBL/GenBank/DDBJ databases">
        <authorList>
            <person name="Sun Q."/>
            <person name="Evtushenko L."/>
        </authorList>
    </citation>
    <scope>NUCLEOTIDE SEQUENCE</scope>
    <source>
        <strain evidence="2">VKM B-2935</strain>
    </source>
</reference>
<keyword evidence="1" id="KW-0732">Signal</keyword>
<dbReference type="AlphaFoldDB" id="A0A9W6NF31"/>
<sequence>MKIASLVTAVLSGFAPSVFADDLNPTPGAGLPTEKYHYGMKVDVAKVLHRTDNTGKTGVVPVIVVYEDSLGEVHKLKYQEWGGRAQNS</sequence>
<keyword evidence="3" id="KW-1185">Reference proteome</keyword>
<organism evidence="2 3">
    <name type="scientific">Pseudomonas turukhanskensis</name>
    <dbReference type="NCBI Taxonomy" id="1806536"/>
    <lineage>
        <taxon>Bacteria</taxon>
        <taxon>Pseudomonadati</taxon>
        <taxon>Pseudomonadota</taxon>
        <taxon>Gammaproteobacteria</taxon>
        <taxon>Pseudomonadales</taxon>
        <taxon>Pseudomonadaceae</taxon>
        <taxon>Pseudomonas</taxon>
    </lineage>
</organism>
<dbReference type="Pfam" id="PF10976">
    <property type="entry name" value="DUF2790"/>
    <property type="match status" value="1"/>
</dbReference>
<reference evidence="2" key="1">
    <citation type="journal article" date="2014" name="Int. J. Syst. Evol. Microbiol.">
        <title>Complete genome sequence of Corynebacterium casei LMG S-19264T (=DSM 44701T), isolated from a smear-ripened cheese.</title>
        <authorList>
            <consortium name="US DOE Joint Genome Institute (JGI-PGF)"/>
            <person name="Walter F."/>
            <person name="Albersmeier A."/>
            <person name="Kalinowski J."/>
            <person name="Ruckert C."/>
        </authorList>
    </citation>
    <scope>NUCLEOTIDE SEQUENCE</scope>
    <source>
        <strain evidence="2">VKM B-2935</strain>
    </source>
</reference>
<feature type="signal peptide" evidence="1">
    <location>
        <begin position="1"/>
        <end position="20"/>
    </location>
</feature>
<evidence type="ECO:0000313" key="3">
    <source>
        <dbReference type="Proteomes" id="UP001143328"/>
    </source>
</evidence>
<dbReference type="Gene3D" id="2.30.140.50">
    <property type="entry name" value="Protein of unknown function DUF2790"/>
    <property type="match status" value="1"/>
</dbReference>
<protein>
    <recommendedName>
        <fullName evidence="4">DUF2790 domain-containing protein</fullName>
    </recommendedName>
</protein>
<evidence type="ECO:0008006" key="4">
    <source>
        <dbReference type="Google" id="ProtNLM"/>
    </source>
</evidence>
<evidence type="ECO:0000313" key="2">
    <source>
        <dbReference type="EMBL" id="GLK88211.1"/>
    </source>
</evidence>
<dbReference type="Proteomes" id="UP001143328">
    <property type="component" value="Unassembled WGS sequence"/>
</dbReference>